<reference evidence="3" key="1">
    <citation type="journal article" date="2015" name="Genome Announc.">
        <title>Draft Genome Sequence of Tolypothrix boutellei Strain VB521301.</title>
        <authorList>
            <person name="Chandrababunaidu M.M."/>
            <person name="Singh D."/>
            <person name="Sen D."/>
            <person name="Bhan S."/>
            <person name="Das S."/>
            <person name="Gupta A."/>
            <person name="Adhikary S.P."/>
            <person name="Tripathy S."/>
        </authorList>
    </citation>
    <scope>NUCLEOTIDE SEQUENCE</scope>
    <source>
        <strain evidence="3">VB521301</strain>
    </source>
</reference>
<dbReference type="EMBL" id="JHEG04000001">
    <property type="protein sequence ID" value="KAF3891154.1"/>
    <property type="molecule type" value="Genomic_DNA"/>
</dbReference>
<accession>A0A0C1N5U4</accession>
<dbReference type="Gene3D" id="3.40.50.620">
    <property type="entry name" value="HUPs"/>
    <property type="match status" value="1"/>
</dbReference>
<evidence type="ECO:0000259" key="1">
    <source>
        <dbReference type="Pfam" id="PF02698"/>
    </source>
</evidence>
<proteinExistence type="predicted"/>
<dbReference type="OrthoDB" id="9782395at2"/>
<dbReference type="STRING" id="1479485.DA73_0243510"/>
<dbReference type="InterPro" id="IPR051599">
    <property type="entry name" value="Cell_Envelope_Assoc"/>
</dbReference>
<evidence type="ECO:0000313" key="3">
    <source>
        <dbReference type="EMBL" id="KIE07856.1"/>
    </source>
</evidence>
<dbReference type="InterPro" id="IPR003848">
    <property type="entry name" value="DUF218"/>
</dbReference>
<dbReference type="AlphaFoldDB" id="A0A0C1N5U4"/>
<organism evidence="3">
    <name type="scientific">Tolypothrix bouteillei VB521301</name>
    <dbReference type="NCBI Taxonomy" id="1479485"/>
    <lineage>
        <taxon>Bacteria</taxon>
        <taxon>Bacillati</taxon>
        <taxon>Cyanobacteriota</taxon>
        <taxon>Cyanophyceae</taxon>
        <taxon>Nostocales</taxon>
        <taxon>Tolypothrichaceae</taxon>
        <taxon>Tolypothrix</taxon>
    </lineage>
</organism>
<protein>
    <submittedName>
        <fullName evidence="2">YdcF family protein</fullName>
    </submittedName>
</protein>
<dbReference type="Proteomes" id="UP000029738">
    <property type="component" value="Unassembled WGS sequence"/>
</dbReference>
<dbReference type="GO" id="GO:0005886">
    <property type="term" value="C:plasma membrane"/>
    <property type="evidence" value="ECO:0007669"/>
    <property type="project" value="TreeGrafter"/>
</dbReference>
<name>A0A0C1N5U4_9CYAN</name>
<reference evidence="2" key="2">
    <citation type="submission" date="2019-11" db="EMBL/GenBank/DDBJ databases">
        <title>Improved Assembly of Tolypothrix boutellei genome.</title>
        <authorList>
            <person name="Sarangi A.N."/>
            <person name="Mukherjee M."/>
            <person name="Ghosh S."/>
            <person name="Singh D."/>
            <person name="Das A."/>
            <person name="Kant S."/>
            <person name="Prusty A."/>
            <person name="Tripathy S."/>
        </authorList>
    </citation>
    <scope>NUCLEOTIDE SEQUENCE</scope>
    <source>
        <strain evidence="2">VB521301</strain>
    </source>
</reference>
<gene>
    <name evidence="3" type="ORF">DA73_0243510</name>
    <name evidence="2" type="ORF">DA73_0400026440</name>
</gene>
<evidence type="ECO:0000313" key="4">
    <source>
        <dbReference type="Proteomes" id="UP000029738"/>
    </source>
</evidence>
<keyword evidence="4" id="KW-1185">Reference proteome</keyword>
<evidence type="ECO:0000313" key="2">
    <source>
        <dbReference type="EMBL" id="KAF3891154.1"/>
    </source>
</evidence>
<comment type="caution">
    <text evidence="3">The sequence shown here is derived from an EMBL/GenBank/DDBJ whole genome shotgun (WGS) entry which is preliminary data.</text>
</comment>
<dbReference type="EMBL" id="JHEG02000059">
    <property type="protein sequence ID" value="KIE07856.1"/>
    <property type="molecule type" value="Genomic_DNA"/>
</dbReference>
<feature type="domain" description="DUF218" evidence="1">
    <location>
        <begin position="24"/>
        <end position="126"/>
    </location>
</feature>
<dbReference type="PANTHER" id="PTHR30336:SF20">
    <property type="entry name" value="DUF218 DOMAIN-CONTAINING PROTEIN"/>
    <property type="match status" value="1"/>
</dbReference>
<dbReference type="CDD" id="cd06259">
    <property type="entry name" value="YdcF-like"/>
    <property type="match status" value="1"/>
</dbReference>
<dbReference type="Pfam" id="PF02698">
    <property type="entry name" value="DUF218"/>
    <property type="match status" value="1"/>
</dbReference>
<dbReference type="RefSeq" id="WP_038081243.1">
    <property type="nucleotide sequence ID" value="NZ_JHEG04000001.1"/>
</dbReference>
<dbReference type="InterPro" id="IPR014729">
    <property type="entry name" value="Rossmann-like_a/b/a_fold"/>
</dbReference>
<dbReference type="PANTHER" id="PTHR30336">
    <property type="entry name" value="INNER MEMBRANE PROTEIN, PROBABLE PERMEASE"/>
    <property type="match status" value="1"/>
</dbReference>
<sequence length="177" mass="20043">MLLALPVMLWWGYKEMQSQFARPQAILVLGGSTSKLEREKFTADLARQNPHLPIWITGGSPPTITKRVFRKAGIDPKRLHLDYRAQNTVENFTTLVDDLEKRGIKSVYLVTSDYHMRRARVIGKIILGSRGINIKPVSVPSRTSPEPIEKSIRDGVRAIVWIATGYAGSEELQKYKQ</sequence>